<reference evidence="2" key="1">
    <citation type="journal article" date="2023" name="Mol. Phylogenet. Evol.">
        <title>Genome-scale phylogeny and comparative genomics of the fungal order Sordariales.</title>
        <authorList>
            <person name="Hensen N."/>
            <person name="Bonometti L."/>
            <person name="Westerberg I."/>
            <person name="Brannstrom I.O."/>
            <person name="Guillou S."/>
            <person name="Cros-Aarteil S."/>
            <person name="Calhoun S."/>
            <person name="Haridas S."/>
            <person name="Kuo A."/>
            <person name="Mondo S."/>
            <person name="Pangilinan J."/>
            <person name="Riley R."/>
            <person name="LaButti K."/>
            <person name="Andreopoulos B."/>
            <person name="Lipzen A."/>
            <person name="Chen C."/>
            <person name="Yan M."/>
            <person name="Daum C."/>
            <person name="Ng V."/>
            <person name="Clum A."/>
            <person name="Steindorff A."/>
            <person name="Ohm R.A."/>
            <person name="Martin F."/>
            <person name="Silar P."/>
            <person name="Natvig D.O."/>
            <person name="Lalanne C."/>
            <person name="Gautier V."/>
            <person name="Ament-Velasquez S.L."/>
            <person name="Kruys A."/>
            <person name="Hutchinson M.I."/>
            <person name="Powell A.J."/>
            <person name="Barry K."/>
            <person name="Miller A.N."/>
            <person name="Grigoriev I.V."/>
            <person name="Debuchy R."/>
            <person name="Gladieux P."/>
            <person name="Hiltunen Thoren M."/>
            <person name="Johannesson H."/>
        </authorList>
    </citation>
    <scope>NUCLEOTIDE SEQUENCE</scope>
    <source>
        <strain evidence="2">CBS 118394</strain>
    </source>
</reference>
<dbReference type="InterPro" id="IPR046341">
    <property type="entry name" value="SET_dom_sf"/>
</dbReference>
<dbReference type="PROSITE" id="PS50280">
    <property type="entry name" value="SET"/>
    <property type="match status" value="1"/>
</dbReference>
<dbReference type="Pfam" id="PF00856">
    <property type="entry name" value="SET"/>
    <property type="match status" value="1"/>
</dbReference>
<proteinExistence type="predicted"/>
<evidence type="ECO:0000313" key="2">
    <source>
        <dbReference type="EMBL" id="KAK3319429.1"/>
    </source>
</evidence>
<dbReference type="SUPFAM" id="SSF82199">
    <property type="entry name" value="SET domain"/>
    <property type="match status" value="1"/>
</dbReference>
<dbReference type="InterPro" id="IPR053185">
    <property type="entry name" value="SET_domain_protein"/>
</dbReference>
<dbReference type="PANTHER" id="PTHR47332:SF4">
    <property type="entry name" value="SET DOMAIN-CONTAINING PROTEIN 5"/>
    <property type="match status" value="1"/>
</dbReference>
<protein>
    <recommendedName>
        <fullName evidence="1">SET domain-containing protein</fullName>
    </recommendedName>
</protein>
<dbReference type="InterPro" id="IPR001214">
    <property type="entry name" value="SET_dom"/>
</dbReference>
<organism evidence="2 3">
    <name type="scientific">Apodospora peruviana</name>
    <dbReference type="NCBI Taxonomy" id="516989"/>
    <lineage>
        <taxon>Eukaryota</taxon>
        <taxon>Fungi</taxon>
        <taxon>Dikarya</taxon>
        <taxon>Ascomycota</taxon>
        <taxon>Pezizomycotina</taxon>
        <taxon>Sordariomycetes</taxon>
        <taxon>Sordariomycetidae</taxon>
        <taxon>Sordariales</taxon>
        <taxon>Lasiosphaeriaceae</taxon>
        <taxon>Apodospora</taxon>
    </lineage>
</organism>
<dbReference type="Proteomes" id="UP001283341">
    <property type="component" value="Unassembled WGS sequence"/>
</dbReference>
<reference evidence="2" key="2">
    <citation type="submission" date="2023-06" db="EMBL/GenBank/DDBJ databases">
        <authorList>
            <consortium name="Lawrence Berkeley National Laboratory"/>
            <person name="Haridas S."/>
            <person name="Hensen N."/>
            <person name="Bonometti L."/>
            <person name="Westerberg I."/>
            <person name="Brannstrom I.O."/>
            <person name="Guillou S."/>
            <person name="Cros-Aarteil S."/>
            <person name="Calhoun S."/>
            <person name="Kuo A."/>
            <person name="Mondo S."/>
            <person name="Pangilinan J."/>
            <person name="Riley R."/>
            <person name="Labutti K."/>
            <person name="Andreopoulos B."/>
            <person name="Lipzen A."/>
            <person name="Chen C."/>
            <person name="Yanf M."/>
            <person name="Daum C."/>
            <person name="Ng V."/>
            <person name="Clum A."/>
            <person name="Steindorff A."/>
            <person name="Ohm R."/>
            <person name="Martin F."/>
            <person name="Silar P."/>
            <person name="Natvig D."/>
            <person name="Lalanne C."/>
            <person name="Gautier V."/>
            <person name="Ament-Velasquez S.L."/>
            <person name="Kruys A."/>
            <person name="Hutchinson M.I."/>
            <person name="Powell A.J."/>
            <person name="Barry K."/>
            <person name="Miller A.N."/>
            <person name="Grigoriev I.V."/>
            <person name="Debuchy R."/>
            <person name="Gladieux P."/>
            <person name="Thoren M.H."/>
            <person name="Johannesson H."/>
        </authorList>
    </citation>
    <scope>NUCLEOTIDE SEQUENCE</scope>
    <source>
        <strain evidence="2">CBS 118394</strain>
    </source>
</reference>
<dbReference type="AlphaFoldDB" id="A0AAE0M676"/>
<sequence>MVDVPALLVGTPFLTDIKPHHRRRMIKAAIKQLPEEIRDEVFSLSRTAGEYEIDSIMGANANSVVLGDEEIHVGLFVKAARINHSCRPNAYYRFSERRLTIEIVSYHAIEAGEEIVMSYVPLAIKHDERRRYLKDNWGIDCKCSLCQASEFDIKESETSRNRINELRDTILDARKERFFQDAINIAEDWLMISEWERVAPLTPEYHDILAELYFLKGDMVNATRYGRMSLDGWVRFGSVDDEQLEKARVFLRDLRLVGKKRR</sequence>
<gene>
    <name evidence="2" type="ORF">B0H66DRAFT_498617</name>
</gene>
<evidence type="ECO:0000259" key="1">
    <source>
        <dbReference type="PROSITE" id="PS50280"/>
    </source>
</evidence>
<name>A0AAE0M676_9PEZI</name>
<dbReference type="PANTHER" id="PTHR47332">
    <property type="entry name" value="SET DOMAIN-CONTAINING PROTEIN 5"/>
    <property type="match status" value="1"/>
</dbReference>
<accession>A0AAE0M676</accession>
<evidence type="ECO:0000313" key="3">
    <source>
        <dbReference type="Proteomes" id="UP001283341"/>
    </source>
</evidence>
<dbReference type="EMBL" id="JAUEDM010000004">
    <property type="protein sequence ID" value="KAK3319429.1"/>
    <property type="molecule type" value="Genomic_DNA"/>
</dbReference>
<dbReference type="CDD" id="cd20071">
    <property type="entry name" value="SET_SMYD"/>
    <property type="match status" value="1"/>
</dbReference>
<feature type="domain" description="SET" evidence="1">
    <location>
        <begin position="40"/>
        <end position="120"/>
    </location>
</feature>
<comment type="caution">
    <text evidence="2">The sequence shown here is derived from an EMBL/GenBank/DDBJ whole genome shotgun (WGS) entry which is preliminary data.</text>
</comment>
<keyword evidence="3" id="KW-1185">Reference proteome</keyword>
<dbReference type="Gene3D" id="2.170.270.10">
    <property type="entry name" value="SET domain"/>
    <property type="match status" value="1"/>
</dbReference>